<keyword evidence="3" id="KW-1185">Reference proteome</keyword>
<reference evidence="2 3" key="1">
    <citation type="submission" date="2022-01" db="EMBL/GenBank/DDBJ databases">
        <title>A chromosomal length assembly of Cordylochernes scorpioides.</title>
        <authorList>
            <person name="Zeh D."/>
            <person name="Zeh J."/>
        </authorList>
    </citation>
    <scope>NUCLEOTIDE SEQUENCE [LARGE SCALE GENOMIC DNA]</scope>
    <source>
        <strain evidence="2">IN4F17</strain>
        <tissue evidence="2">Whole Body</tissue>
    </source>
</reference>
<protein>
    <recommendedName>
        <fullName evidence="1">ZP domain-containing protein</fullName>
    </recommendedName>
</protein>
<gene>
    <name evidence="2" type="ORF">LAZ67_10002016</name>
</gene>
<feature type="domain" description="ZP" evidence="1">
    <location>
        <begin position="1"/>
        <end position="74"/>
    </location>
</feature>
<name>A0ABY6KWC3_9ARAC</name>
<evidence type="ECO:0000259" key="1">
    <source>
        <dbReference type="PROSITE" id="PS51034"/>
    </source>
</evidence>
<sequence length="189" mass="21468">MAKDARSTFEVIDENGCPVEPSIFPRFIQNNNALESTYEAFRFTESYGVIFQCNVKYCIGRCEPVRTPSSYRISDFILILSVAQVLQRRTKRSLSERCVQVVCGTGPGGRVESYGRRRRRHTGGNDQGSEMTLSREILVLDFKDETSSRALRDRSHSADENFAAAAAASFNSNMWLKINERIHKVERES</sequence>
<proteinExistence type="predicted"/>
<dbReference type="PANTHER" id="PTHR46560:SF5">
    <property type="entry name" value="CYPHER, ISOFORM B"/>
    <property type="match status" value="1"/>
</dbReference>
<dbReference type="Proteomes" id="UP001235939">
    <property type="component" value="Chromosome 10"/>
</dbReference>
<dbReference type="InterPro" id="IPR001507">
    <property type="entry name" value="ZP_dom"/>
</dbReference>
<dbReference type="PROSITE" id="PS51034">
    <property type="entry name" value="ZP_2"/>
    <property type="match status" value="1"/>
</dbReference>
<accession>A0ABY6KWC3</accession>
<organism evidence="2 3">
    <name type="scientific">Cordylochernes scorpioides</name>
    <dbReference type="NCBI Taxonomy" id="51811"/>
    <lineage>
        <taxon>Eukaryota</taxon>
        <taxon>Metazoa</taxon>
        <taxon>Ecdysozoa</taxon>
        <taxon>Arthropoda</taxon>
        <taxon>Chelicerata</taxon>
        <taxon>Arachnida</taxon>
        <taxon>Pseudoscorpiones</taxon>
        <taxon>Cheliferoidea</taxon>
        <taxon>Chernetidae</taxon>
        <taxon>Cordylochernes</taxon>
    </lineage>
</organism>
<evidence type="ECO:0000313" key="2">
    <source>
        <dbReference type="EMBL" id="UYV73161.1"/>
    </source>
</evidence>
<dbReference type="EMBL" id="CP092872">
    <property type="protein sequence ID" value="UYV73161.1"/>
    <property type="molecule type" value="Genomic_DNA"/>
</dbReference>
<dbReference type="PANTHER" id="PTHR46560">
    <property type="entry name" value="CYPHER, ISOFORM B"/>
    <property type="match status" value="1"/>
</dbReference>
<evidence type="ECO:0000313" key="3">
    <source>
        <dbReference type="Proteomes" id="UP001235939"/>
    </source>
</evidence>